<dbReference type="AlphaFoldDB" id="A0A524RRK6"/>
<proteinExistence type="predicted"/>
<organism evidence="2 3">
    <name type="scientific">Aphanocapsa feldmannii 277cI</name>
    <dbReference type="NCBI Taxonomy" id="2507554"/>
    <lineage>
        <taxon>Bacteria</taxon>
        <taxon>Bacillati</taxon>
        <taxon>Cyanobacteriota</taxon>
        <taxon>Cyanophyceae</taxon>
        <taxon>Oscillatoriophycideae</taxon>
        <taxon>Chroococcales</taxon>
        <taxon>Microcystaceae</taxon>
        <taxon>Aphanocapsa</taxon>
    </lineage>
</organism>
<dbReference type="EMBL" id="SRMN01000183">
    <property type="protein sequence ID" value="TGH18409.1"/>
    <property type="molecule type" value="Genomic_DNA"/>
</dbReference>
<feature type="transmembrane region" description="Helical" evidence="1">
    <location>
        <begin position="54"/>
        <end position="76"/>
    </location>
</feature>
<name>A0A524RRK6_9CHRO</name>
<accession>A0A524RRK6</accession>
<sequence>MAPAALHRRASLLPFGCGWRAVVIDHPPGSGGIDDPGLQLVGLMPRQEHMQHRVIGASLPCCIAHLFLAAAPAIAYPDHHLSL</sequence>
<gene>
    <name evidence="2" type="ORF">ERJ68_09065</name>
</gene>
<evidence type="ECO:0000313" key="2">
    <source>
        <dbReference type="EMBL" id="TGH18409.1"/>
    </source>
</evidence>
<reference evidence="2 3" key="1">
    <citation type="journal article" date="2019" name="mSystems">
        <title>Life at home and on the roam: Genomic adaptions reflect the dual lifestyle of an intracellular, facultative symbiont.</title>
        <authorList>
            <person name="Burgsdorf I."/>
        </authorList>
    </citation>
    <scope>NUCLEOTIDE SEQUENCE [LARGE SCALE GENOMIC DNA]</scope>
    <source>
        <strain evidence="2">277cI</strain>
    </source>
</reference>
<keyword evidence="1" id="KW-1133">Transmembrane helix</keyword>
<comment type="caution">
    <text evidence="2">The sequence shown here is derived from an EMBL/GenBank/DDBJ whole genome shotgun (WGS) entry which is preliminary data.</text>
</comment>
<keyword evidence="1" id="KW-0472">Membrane</keyword>
<keyword evidence="1" id="KW-0812">Transmembrane</keyword>
<protein>
    <submittedName>
        <fullName evidence="2">Uncharacterized protein</fullName>
    </submittedName>
</protein>
<evidence type="ECO:0000256" key="1">
    <source>
        <dbReference type="SAM" id="Phobius"/>
    </source>
</evidence>
<dbReference type="Proteomes" id="UP000315454">
    <property type="component" value="Unassembled WGS sequence"/>
</dbReference>
<evidence type="ECO:0000313" key="3">
    <source>
        <dbReference type="Proteomes" id="UP000315454"/>
    </source>
</evidence>